<protein>
    <submittedName>
        <fullName evidence="1">Uncharacterized protein</fullName>
    </submittedName>
</protein>
<sequence length="87" mass="10004">MPCEQTTLSFGFEKAGLEEIWASPIIIIIWQLYPLPSLLNINPFALLPRAEPSSTLHVTNHVLYRGYERVKQGWAPPPQIFHCFLQK</sequence>
<comment type="caution">
    <text evidence="1">The sequence shown here is derived from an EMBL/GenBank/DDBJ whole genome shotgun (WGS) entry which is preliminary data.</text>
</comment>
<keyword evidence="2" id="KW-1185">Reference proteome</keyword>
<dbReference type="Proteomes" id="UP001054945">
    <property type="component" value="Unassembled WGS sequence"/>
</dbReference>
<gene>
    <name evidence="1" type="ORF">CEXT_477131</name>
</gene>
<dbReference type="EMBL" id="BPLR01014874">
    <property type="protein sequence ID" value="GIY71947.1"/>
    <property type="molecule type" value="Genomic_DNA"/>
</dbReference>
<evidence type="ECO:0000313" key="1">
    <source>
        <dbReference type="EMBL" id="GIY71947.1"/>
    </source>
</evidence>
<dbReference type="AlphaFoldDB" id="A0AAV4VNK3"/>
<evidence type="ECO:0000313" key="2">
    <source>
        <dbReference type="Proteomes" id="UP001054945"/>
    </source>
</evidence>
<organism evidence="1 2">
    <name type="scientific">Caerostris extrusa</name>
    <name type="common">Bark spider</name>
    <name type="synonym">Caerostris bankana</name>
    <dbReference type="NCBI Taxonomy" id="172846"/>
    <lineage>
        <taxon>Eukaryota</taxon>
        <taxon>Metazoa</taxon>
        <taxon>Ecdysozoa</taxon>
        <taxon>Arthropoda</taxon>
        <taxon>Chelicerata</taxon>
        <taxon>Arachnida</taxon>
        <taxon>Araneae</taxon>
        <taxon>Araneomorphae</taxon>
        <taxon>Entelegynae</taxon>
        <taxon>Araneoidea</taxon>
        <taxon>Araneidae</taxon>
        <taxon>Caerostris</taxon>
    </lineage>
</organism>
<accession>A0AAV4VNK3</accession>
<reference evidence="1 2" key="1">
    <citation type="submission" date="2021-06" db="EMBL/GenBank/DDBJ databases">
        <title>Caerostris extrusa draft genome.</title>
        <authorList>
            <person name="Kono N."/>
            <person name="Arakawa K."/>
        </authorList>
    </citation>
    <scope>NUCLEOTIDE SEQUENCE [LARGE SCALE GENOMIC DNA]</scope>
</reference>
<proteinExistence type="predicted"/>
<name>A0AAV4VNK3_CAEEX</name>